<dbReference type="RefSeq" id="WP_184953662.1">
    <property type="nucleotide sequence ID" value="NZ_BOMC01000076.1"/>
</dbReference>
<proteinExistence type="predicted"/>
<accession>A0A7W7CXV3</accession>
<name>A0A7W7CXV3_9ACTN</name>
<keyword evidence="3" id="KW-1185">Reference proteome</keyword>
<dbReference type="InterPro" id="IPR035165">
    <property type="entry name" value="DUF5319"/>
</dbReference>
<organism evidence="2 3">
    <name type="scientific">Paractinoplanes abujensis</name>
    <dbReference type="NCBI Taxonomy" id="882441"/>
    <lineage>
        <taxon>Bacteria</taxon>
        <taxon>Bacillati</taxon>
        <taxon>Actinomycetota</taxon>
        <taxon>Actinomycetes</taxon>
        <taxon>Micromonosporales</taxon>
        <taxon>Micromonosporaceae</taxon>
        <taxon>Paractinoplanes</taxon>
    </lineage>
</organism>
<feature type="region of interest" description="Disordered" evidence="1">
    <location>
        <begin position="1"/>
        <end position="35"/>
    </location>
</feature>
<dbReference type="EMBL" id="JACHMF010000001">
    <property type="protein sequence ID" value="MBB4695283.1"/>
    <property type="molecule type" value="Genomic_DNA"/>
</dbReference>
<evidence type="ECO:0000313" key="3">
    <source>
        <dbReference type="Proteomes" id="UP000542742"/>
    </source>
</evidence>
<evidence type="ECO:0000313" key="2">
    <source>
        <dbReference type="EMBL" id="MBB4695283.1"/>
    </source>
</evidence>
<feature type="compositionally biased region" description="Acidic residues" evidence="1">
    <location>
        <begin position="22"/>
        <end position="33"/>
    </location>
</feature>
<gene>
    <name evidence="2" type="ORF">BKA14_005431</name>
</gene>
<protein>
    <recommendedName>
        <fullName evidence="4">DUF5319 domain-containing protein</fullName>
    </recommendedName>
</protein>
<reference evidence="2 3" key="1">
    <citation type="submission" date="2020-08" db="EMBL/GenBank/DDBJ databases">
        <title>Sequencing the genomes of 1000 actinobacteria strains.</title>
        <authorList>
            <person name="Klenk H.-P."/>
        </authorList>
    </citation>
    <scope>NUCLEOTIDE SEQUENCE [LARGE SCALE GENOMIC DNA]</scope>
    <source>
        <strain evidence="2 3">DSM 45518</strain>
    </source>
</reference>
<evidence type="ECO:0008006" key="4">
    <source>
        <dbReference type="Google" id="ProtNLM"/>
    </source>
</evidence>
<sequence length="133" mass="15007">MQEEPIDPFNGDPADPAAGLDDVSDDAESEPLTDAERQDVLEDLSDLEIYQALLSPTGIRGLVIECEDCHEPHYFDWDLLRGNLRHLLSSGRPRVHEPAYDPDPDHYVTWEYARGYADGVHDTLTEGNEDDKE</sequence>
<feature type="compositionally biased region" description="Low complexity" evidence="1">
    <location>
        <begin position="11"/>
        <end position="21"/>
    </location>
</feature>
<dbReference type="Pfam" id="PF17252">
    <property type="entry name" value="DUF5319"/>
    <property type="match status" value="1"/>
</dbReference>
<evidence type="ECO:0000256" key="1">
    <source>
        <dbReference type="SAM" id="MobiDB-lite"/>
    </source>
</evidence>
<comment type="caution">
    <text evidence="2">The sequence shown here is derived from an EMBL/GenBank/DDBJ whole genome shotgun (WGS) entry which is preliminary data.</text>
</comment>
<dbReference type="Proteomes" id="UP000542742">
    <property type="component" value="Unassembled WGS sequence"/>
</dbReference>
<dbReference type="AlphaFoldDB" id="A0A7W7CXV3"/>